<evidence type="ECO:0000313" key="1">
    <source>
        <dbReference type="EMBL" id="GBA81082.1"/>
    </source>
</evidence>
<gene>
    <name evidence="1" type="ORF">LJCM1130_06640</name>
</gene>
<accession>A0ABQ0N2B3</accession>
<name>A0ABQ0N2B3_9LACO</name>
<dbReference type="Proteomes" id="UP000250714">
    <property type="component" value="Unassembled WGS sequence"/>
</dbReference>
<evidence type="ECO:0008006" key="3">
    <source>
        <dbReference type="Google" id="ProtNLM"/>
    </source>
</evidence>
<reference evidence="1 2" key="1">
    <citation type="journal article" date="2018" name="Int. J. Syst. Evol. Microbiol.">
        <title>Lactobacillus paragasseri sp. nov., a sister taxon of Lactobacillus gasseri, based on whole-genome sequence analyses.</title>
        <authorList>
            <person name="Tanizawa Y."/>
            <person name="Tada I."/>
            <person name="Kobayashi H."/>
            <person name="Endo A."/>
            <person name="Maeno S."/>
            <person name="Toyoda A."/>
            <person name="Arita M."/>
            <person name="Nakamura Y."/>
            <person name="Sakamoto M."/>
            <person name="Ohkuma M."/>
            <person name="Tohno M."/>
        </authorList>
    </citation>
    <scope>NUCLEOTIDE SEQUENCE [LARGE SCALE GENOMIC DNA]</scope>
    <source>
        <strain evidence="1 2">JCM 1130</strain>
    </source>
</reference>
<evidence type="ECO:0000313" key="2">
    <source>
        <dbReference type="Proteomes" id="UP000250714"/>
    </source>
</evidence>
<protein>
    <recommendedName>
        <fullName evidence="3">Transposase</fullName>
    </recommendedName>
</protein>
<dbReference type="EMBL" id="BEXG01000002">
    <property type="protein sequence ID" value="GBA81082.1"/>
    <property type="molecule type" value="Genomic_DNA"/>
</dbReference>
<sequence length="50" mass="6135">MVYPIDIFDVHFDKDKENQIATVYYGKLKKYILLFPRLKEEEYSSSKKFR</sequence>
<comment type="caution">
    <text evidence="1">The sequence shown here is derived from an EMBL/GenBank/DDBJ whole genome shotgun (WGS) entry which is preliminary data.</text>
</comment>
<keyword evidence="2" id="KW-1185">Reference proteome</keyword>
<proteinExistence type="predicted"/>
<organism evidence="1 2">
    <name type="scientific">Lactobacillus paragasseri</name>
    <dbReference type="NCBI Taxonomy" id="2107999"/>
    <lineage>
        <taxon>Bacteria</taxon>
        <taxon>Bacillati</taxon>
        <taxon>Bacillota</taxon>
        <taxon>Bacilli</taxon>
        <taxon>Lactobacillales</taxon>
        <taxon>Lactobacillaceae</taxon>
        <taxon>Lactobacillus</taxon>
    </lineage>
</organism>